<evidence type="ECO:0000313" key="1">
    <source>
        <dbReference type="EMBL" id="CAB4719128.1"/>
    </source>
</evidence>
<protein>
    <submittedName>
        <fullName evidence="1">Unannotated protein</fullName>
    </submittedName>
</protein>
<reference evidence="1" key="1">
    <citation type="submission" date="2020-05" db="EMBL/GenBank/DDBJ databases">
        <authorList>
            <person name="Chiriac C."/>
            <person name="Salcher M."/>
            <person name="Ghai R."/>
            <person name="Kavagutti S V."/>
        </authorList>
    </citation>
    <scope>NUCLEOTIDE SEQUENCE</scope>
</reference>
<dbReference type="AlphaFoldDB" id="A0A6J6RC92"/>
<dbReference type="EMBL" id="CAEZYE010000084">
    <property type="protein sequence ID" value="CAB4719128.1"/>
    <property type="molecule type" value="Genomic_DNA"/>
</dbReference>
<accession>A0A6J6RC92</accession>
<organism evidence="1">
    <name type="scientific">freshwater metagenome</name>
    <dbReference type="NCBI Taxonomy" id="449393"/>
    <lineage>
        <taxon>unclassified sequences</taxon>
        <taxon>metagenomes</taxon>
        <taxon>ecological metagenomes</taxon>
    </lineage>
</organism>
<proteinExistence type="predicted"/>
<sequence>MAGTTYGAGVETSETKKAPLIESVLRTSTTISSRVNSSSENIPTLMEPRSRRCLVIARVSTPWIPTIFWLINSDSKDLSLRQFDVRVDGFLTTKPATQIFEDSLSAVFTPVLPICGAVITTTCLK</sequence>
<name>A0A6J6RC92_9ZZZZ</name>
<gene>
    <name evidence="1" type="ORF">UFOPK2655_01205</name>
</gene>